<keyword evidence="9" id="KW-0315">Glutamine amidotransferase</keyword>
<dbReference type="Gene3D" id="3.60.20.10">
    <property type="entry name" value="Glutamine Phosphoribosylpyrophosphate, subunit 1, domain 1"/>
    <property type="match status" value="1"/>
</dbReference>
<sequence>MCGIWAIFGIADSISEKCSSAFKKITARGPDAWRIEYDNRLKNCCIGFHRLTIVDCTYGMQPMRLHQYPMTLLICNGELYNCKKLKEEFGFKYETNSDVECILHLYKKFGTECTKYLDGVYAFCIVDMESKKVIIARDPYGVRPMFRLRTKTGVLAICSEAKGLVPITDELNGEKKVIEPFKPGTIAEYSLSDDGKATLVMEKVFHKPGERMLKRPFIAYEDVVPNDHLVNIRKLFEMAVKKRLMADRRLGCLLSGGLDSSLTASILVKAAKEANIPYKIQTFSIGMRDSPDLVAAREVAKFIDTEHHEITFTEKDVEDVLDEVIYTLETPDITTIRASIVMYLIARYIKKNTDTTVLFSGEGADEVAQGYIYFKVAPNAEEAYKDSIRLLEEIYLFDGLRADRTISSQGLELRVPFLDVQFSEYYLSLPKEMIRPKDGKFEKYLLRSAFADQNVLPDSVLWRHKEAFSDGVTSRSKSLFQILQELVEKRRPELTFNEDSAKSVYPHCTPTSKEALYYREVFESHYPNCAESFIPYYWMPRWCEGITDPSARFITHYAAETETAKRE</sequence>
<dbReference type="CDD" id="cd01991">
    <property type="entry name" value="Asn_synthase_B_C"/>
    <property type="match status" value="1"/>
</dbReference>
<dbReference type="SUPFAM" id="SSF52402">
    <property type="entry name" value="Adenine nucleotide alpha hydrolases-like"/>
    <property type="match status" value="1"/>
</dbReference>
<evidence type="ECO:0000259" key="13">
    <source>
        <dbReference type="PROSITE" id="PS51278"/>
    </source>
</evidence>
<keyword evidence="4" id="KW-0436">Ligase</keyword>
<dbReference type="InterPro" id="IPR033738">
    <property type="entry name" value="AsnB_N"/>
</dbReference>
<dbReference type="RefSeq" id="XP_017784513.1">
    <property type="nucleotide sequence ID" value="XM_017929024.1"/>
</dbReference>
<dbReference type="RefSeq" id="XP_017784514.1">
    <property type="nucleotide sequence ID" value="XM_017929025.1"/>
</dbReference>
<comment type="catalytic activity">
    <reaction evidence="11">
        <text>L-aspartate + L-glutamine + ATP + H2O = L-asparagine + L-glutamate + AMP + diphosphate + H(+)</text>
        <dbReference type="Rhea" id="RHEA:12228"/>
        <dbReference type="ChEBI" id="CHEBI:15377"/>
        <dbReference type="ChEBI" id="CHEBI:15378"/>
        <dbReference type="ChEBI" id="CHEBI:29985"/>
        <dbReference type="ChEBI" id="CHEBI:29991"/>
        <dbReference type="ChEBI" id="CHEBI:30616"/>
        <dbReference type="ChEBI" id="CHEBI:33019"/>
        <dbReference type="ChEBI" id="CHEBI:58048"/>
        <dbReference type="ChEBI" id="CHEBI:58359"/>
        <dbReference type="ChEBI" id="CHEBI:456215"/>
        <dbReference type="EC" id="6.3.5.4"/>
    </reaction>
</comment>
<keyword evidence="8" id="KW-0061">Asparagine biosynthesis</keyword>
<evidence type="ECO:0000256" key="3">
    <source>
        <dbReference type="ARBA" id="ARBA00021389"/>
    </source>
</evidence>
<evidence type="ECO:0000313" key="15">
    <source>
        <dbReference type="RefSeq" id="XP_017784513.1"/>
    </source>
</evidence>
<dbReference type="InterPro" id="IPR014729">
    <property type="entry name" value="Rossmann-like_a/b/a_fold"/>
</dbReference>
<keyword evidence="5" id="KW-0028">Amino-acid biosynthesis</keyword>
<dbReference type="PIRSF" id="PIRSF001589">
    <property type="entry name" value="Asn_synthetase_glu-h"/>
    <property type="match status" value="1"/>
</dbReference>
<evidence type="ECO:0000256" key="11">
    <source>
        <dbReference type="ARBA" id="ARBA00048741"/>
    </source>
</evidence>
<dbReference type="InterPro" id="IPR050795">
    <property type="entry name" value="Asn_Synthetase"/>
</dbReference>
<evidence type="ECO:0000256" key="9">
    <source>
        <dbReference type="ARBA" id="ARBA00022962"/>
    </source>
</evidence>
<dbReference type="InterPro" id="IPR006426">
    <property type="entry name" value="Asn_synth_AEB"/>
</dbReference>
<evidence type="ECO:0000256" key="8">
    <source>
        <dbReference type="ARBA" id="ARBA00022888"/>
    </source>
</evidence>
<dbReference type="PROSITE" id="PS51278">
    <property type="entry name" value="GATASE_TYPE_2"/>
    <property type="match status" value="1"/>
</dbReference>
<accession>A0ABM1NCG3</accession>
<proteinExistence type="predicted"/>
<dbReference type="CDD" id="cd00712">
    <property type="entry name" value="AsnB"/>
    <property type="match status" value="1"/>
</dbReference>
<evidence type="ECO:0000313" key="17">
    <source>
        <dbReference type="RefSeq" id="XP_017784515.1"/>
    </source>
</evidence>
<dbReference type="EC" id="6.3.5.4" evidence="2"/>
<dbReference type="PANTHER" id="PTHR11772">
    <property type="entry name" value="ASPARAGINE SYNTHETASE"/>
    <property type="match status" value="1"/>
</dbReference>
<evidence type="ECO:0000256" key="2">
    <source>
        <dbReference type="ARBA" id="ARBA00012737"/>
    </source>
</evidence>
<evidence type="ECO:0000256" key="10">
    <source>
        <dbReference type="ARBA" id="ARBA00030234"/>
    </source>
</evidence>
<dbReference type="PANTHER" id="PTHR11772:SF23">
    <property type="entry name" value="ASPARAGINE SYNTHETASE [GLUTAMINE-HYDROLYZING]"/>
    <property type="match status" value="1"/>
</dbReference>
<keyword evidence="14" id="KW-1185">Reference proteome</keyword>
<dbReference type="InterPro" id="IPR017932">
    <property type="entry name" value="GATase_2_dom"/>
</dbReference>
<dbReference type="InterPro" id="IPR029055">
    <property type="entry name" value="Ntn_hydrolases_N"/>
</dbReference>
<dbReference type="SUPFAM" id="SSF56235">
    <property type="entry name" value="N-terminal nucleophile aminohydrolases (Ntn hydrolases)"/>
    <property type="match status" value="1"/>
</dbReference>
<reference evidence="15 16" key="1">
    <citation type="submission" date="2025-05" db="UniProtKB">
        <authorList>
            <consortium name="RefSeq"/>
        </authorList>
    </citation>
    <scope>IDENTIFICATION</scope>
    <source>
        <tissue evidence="15 16">Whole Larva</tissue>
    </source>
</reference>
<dbReference type="NCBIfam" id="TIGR01536">
    <property type="entry name" value="asn_synth_AEB"/>
    <property type="match status" value="1"/>
</dbReference>
<dbReference type="Proteomes" id="UP000695000">
    <property type="component" value="Unplaced"/>
</dbReference>
<dbReference type="Pfam" id="PF00733">
    <property type="entry name" value="Asn_synthase"/>
    <property type="match status" value="1"/>
</dbReference>
<comment type="pathway">
    <text evidence="1">Amino-acid biosynthesis; L-asparagine biosynthesis; L-asparagine from L-aspartate (L-Gln route): step 1/1.</text>
</comment>
<evidence type="ECO:0000313" key="16">
    <source>
        <dbReference type="RefSeq" id="XP_017784514.1"/>
    </source>
</evidence>
<evidence type="ECO:0000256" key="1">
    <source>
        <dbReference type="ARBA" id="ARBA00005187"/>
    </source>
</evidence>
<evidence type="ECO:0000256" key="6">
    <source>
        <dbReference type="ARBA" id="ARBA00022741"/>
    </source>
</evidence>
<name>A0ABM1NCG3_NICVS</name>
<dbReference type="InterPro" id="IPR001962">
    <property type="entry name" value="Asn_synthase"/>
</dbReference>
<dbReference type="Gene3D" id="3.40.50.620">
    <property type="entry name" value="HUPs"/>
    <property type="match status" value="1"/>
</dbReference>
<keyword evidence="6 12" id="KW-0547">Nucleotide-binding</keyword>
<protein>
    <recommendedName>
        <fullName evidence="3">Asparagine synthetase [glutamine-hydrolyzing]</fullName>
        <ecNumber evidence="2">6.3.5.4</ecNumber>
    </recommendedName>
    <alternativeName>
        <fullName evidence="10">Glutamine-dependent asparagine synthetase</fullName>
    </alternativeName>
</protein>
<dbReference type="GeneID" id="108568101"/>
<dbReference type="Pfam" id="PF13537">
    <property type="entry name" value="GATase_7"/>
    <property type="match status" value="1"/>
</dbReference>
<keyword evidence="7 12" id="KW-0067">ATP-binding</keyword>
<feature type="domain" description="Glutamine amidotransferase type-2" evidence="13">
    <location>
        <begin position="2"/>
        <end position="192"/>
    </location>
</feature>
<evidence type="ECO:0000256" key="5">
    <source>
        <dbReference type="ARBA" id="ARBA00022605"/>
    </source>
</evidence>
<evidence type="ECO:0000313" key="14">
    <source>
        <dbReference type="Proteomes" id="UP000695000"/>
    </source>
</evidence>
<gene>
    <name evidence="15 16 17" type="primary">LOC108568101</name>
</gene>
<evidence type="ECO:0000256" key="7">
    <source>
        <dbReference type="ARBA" id="ARBA00022840"/>
    </source>
</evidence>
<organism evidence="14 15">
    <name type="scientific">Nicrophorus vespilloides</name>
    <name type="common">Boreal carrion beetle</name>
    <dbReference type="NCBI Taxonomy" id="110193"/>
    <lineage>
        <taxon>Eukaryota</taxon>
        <taxon>Metazoa</taxon>
        <taxon>Ecdysozoa</taxon>
        <taxon>Arthropoda</taxon>
        <taxon>Hexapoda</taxon>
        <taxon>Insecta</taxon>
        <taxon>Pterygota</taxon>
        <taxon>Neoptera</taxon>
        <taxon>Endopterygota</taxon>
        <taxon>Coleoptera</taxon>
        <taxon>Polyphaga</taxon>
        <taxon>Staphyliniformia</taxon>
        <taxon>Silphidae</taxon>
        <taxon>Nicrophorinae</taxon>
        <taxon>Nicrophorus</taxon>
    </lineage>
</organism>
<evidence type="ECO:0000256" key="4">
    <source>
        <dbReference type="ARBA" id="ARBA00022598"/>
    </source>
</evidence>
<evidence type="ECO:0000256" key="12">
    <source>
        <dbReference type="PIRNR" id="PIRNR001589"/>
    </source>
</evidence>
<dbReference type="RefSeq" id="XP_017784515.1">
    <property type="nucleotide sequence ID" value="XM_017929026.1"/>
</dbReference>